<evidence type="ECO:0008006" key="3">
    <source>
        <dbReference type="Google" id="ProtNLM"/>
    </source>
</evidence>
<dbReference type="GO" id="GO:0005737">
    <property type="term" value="C:cytoplasm"/>
    <property type="evidence" value="ECO:0007669"/>
    <property type="project" value="TreeGrafter"/>
</dbReference>
<organism evidence="1 2">
    <name type="scientific">Mycena metata</name>
    <dbReference type="NCBI Taxonomy" id="1033252"/>
    <lineage>
        <taxon>Eukaryota</taxon>
        <taxon>Fungi</taxon>
        <taxon>Dikarya</taxon>
        <taxon>Basidiomycota</taxon>
        <taxon>Agaricomycotina</taxon>
        <taxon>Agaricomycetes</taxon>
        <taxon>Agaricomycetidae</taxon>
        <taxon>Agaricales</taxon>
        <taxon>Marasmiineae</taxon>
        <taxon>Mycenaceae</taxon>
        <taxon>Mycena</taxon>
    </lineage>
</organism>
<feature type="non-terminal residue" evidence="1">
    <location>
        <position position="341"/>
    </location>
</feature>
<reference evidence="1" key="1">
    <citation type="submission" date="2023-03" db="EMBL/GenBank/DDBJ databases">
        <title>Massive genome expansion in bonnet fungi (Mycena s.s.) driven by repeated elements and novel gene families across ecological guilds.</title>
        <authorList>
            <consortium name="Lawrence Berkeley National Laboratory"/>
            <person name="Harder C.B."/>
            <person name="Miyauchi S."/>
            <person name="Viragh M."/>
            <person name="Kuo A."/>
            <person name="Thoen E."/>
            <person name="Andreopoulos B."/>
            <person name="Lu D."/>
            <person name="Skrede I."/>
            <person name="Drula E."/>
            <person name="Henrissat B."/>
            <person name="Morin E."/>
            <person name="Kohler A."/>
            <person name="Barry K."/>
            <person name="LaButti K."/>
            <person name="Morin E."/>
            <person name="Salamov A."/>
            <person name="Lipzen A."/>
            <person name="Mereny Z."/>
            <person name="Hegedus B."/>
            <person name="Baldrian P."/>
            <person name="Stursova M."/>
            <person name="Weitz H."/>
            <person name="Taylor A."/>
            <person name="Grigoriev I.V."/>
            <person name="Nagy L.G."/>
            <person name="Martin F."/>
            <person name="Kauserud H."/>
        </authorList>
    </citation>
    <scope>NUCLEOTIDE SEQUENCE</scope>
    <source>
        <strain evidence="1">CBHHK182m</strain>
    </source>
</reference>
<proteinExistence type="predicted"/>
<keyword evidence="2" id="KW-1185">Reference proteome</keyword>
<accession>A0AAD7NFJ6</accession>
<dbReference type="PANTHER" id="PTHR11188:SF17">
    <property type="entry name" value="FI21816P1"/>
    <property type="match status" value="1"/>
</dbReference>
<dbReference type="InterPro" id="IPR050357">
    <property type="entry name" value="Arrestin_domain-protein"/>
</dbReference>
<evidence type="ECO:0000313" key="2">
    <source>
        <dbReference type="Proteomes" id="UP001215598"/>
    </source>
</evidence>
<dbReference type="EMBL" id="JARKIB010000038">
    <property type="protein sequence ID" value="KAJ7760047.1"/>
    <property type="molecule type" value="Genomic_DNA"/>
</dbReference>
<dbReference type="AlphaFoldDB" id="A0AAD7NFJ6"/>
<dbReference type="PANTHER" id="PTHR11188">
    <property type="entry name" value="ARRESTIN DOMAIN CONTAINING PROTEIN"/>
    <property type="match status" value="1"/>
</dbReference>
<comment type="caution">
    <text evidence="1">The sequence shown here is derived from an EMBL/GenBank/DDBJ whole genome shotgun (WGS) entry which is preliminary data.</text>
</comment>
<gene>
    <name evidence="1" type="ORF">B0H16DRAFT_1313180</name>
</gene>
<name>A0AAD7NFJ6_9AGAR</name>
<dbReference type="InterPro" id="IPR014752">
    <property type="entry name" value="Arrestin-like_C"/>
</dbReference>
<dbReference type="GO" id="GO:0015031">
    <property type="term" value="P:protein transport"/>
    <property type="evidence" value="ECO:0007669"/>
    <property type="project" value="TreeGrafter"/>
</dbReference>
<dbReference type="Proteomes" id="UP001215598">
    <property type="component" value="Unassembled WGS sequence"/>
</dbReference>
<dbReference type="Gene3D" id="2.60.40.640">
    <property type="match status" value="1"/>
</dbReference>
<sequence>PAPYQLVHEKQSLWTAGSAFPKAGSQSLSCHFQFQLPEILPPSFHSSVLDANVGAISYSLEAVAERHGQFRANHQVRRLFSVIPAASSDQLRVKESLRDGWTGQWREIIQERKMRNRMWGDYSHVHAILSIPDLPCYPICTPIPFRLRISTETKLVHRSDCTDGKALFPAPPKASSQLKGTLRRVTEITVRGHTRNKTDAFDLPQTLGLDNDEGKSVKSLWDVQAAVDEPQWIPKDKDRGIWKRSVLLTPTLLFAIPPSHSTEALEWQYELHLVVPFPGTGNDLKIWTPIHLSTTSASPESPGTTGFGLPLPRIYLPPYVSFILKIYPLNNQQYILVWKRP</sequence>
<evidence type="ECO:0000313" key="1">
    <source>
        <dbReference type="EMBL" id="KAJ7760047.1"/>
    </source>
</evidence>
<protein>
    <recommendedName>
        <fullName evidence="3">Arrestin-like N-terminal domain-containing protein</fullName>
    </recommendedName>
</protein>